<gene>
    <name evidence="2" type="ORF">SAMN05661093_02469</name>
</gene>
<sequence>MRLMQPAGDFTPSRRPSPLARLSRPAGLSTVSPGRRACSCLASYMTPRLRRRLSLSTHQLEETFHPGHPPHHTQRPELPFPASAHALSNTPTRCPLRHGVSTVLAPRDAHTGTVRCPFRLGEMPSVAWRGVCSATARDVRGPVRCAFQHREMSAPTRRVHRSGTARCAYRHPWARPLGRAGRPCPLCPVVSVLVPPWHFRRA</sequence>
<evidence type="ECO:0000313" key="3">
    <source>
        <dbReference type="Proteomes" id="UP000192674"/>
    </source>
</evidence>
<name>A0A1W2CU72_KIBAR</name>
<reference evidence="2 3" key="1">
    <citation type="submission" date="2017-04" db="EMBL/GenBank/DDBJ databases">
        <authorList>
            <person name="Afonso C.L."/>
            <person name="Miller P.J."/>
            <person name="Scott M.A."/>
            <person name="Spackman E."/>
            <person name="Goraichik I."/>
            <person name="Dimitrov K.M."/>
            <person name="Suarez D.L."/>
            <person name="Swayne D.E."/>
        </authorList>
    </citation>
    <scope>NUCLEOTIDE SEQUENCE [LARGE SCALE GENOMIC DNA]</scope>
    <source>
        <strain evidence="2 3">DSM 43828</strain>
    </source>
</reference>
<feature type="region of interest" description="Disordered" evidence="1">
    <location>
        <begin position="1"/>
        <end position="32"/>
    </location>
</feature>
<keyword evidence="3" id="KW-1185">Reference proteome</keyword>
<feature type="compositionally biased region" description="Low complexity" evidence="1">
    <location>
        <begin position="13"/>
        <end position="26"/>
    </location>
</feature>
<organism evidence="2 3">
    <name type="scientific">Kibdelosporangium aridum</name>
    <dbReference type="NCBI Taxonomy" id="2030"/>
    <lineage>
        <taxon>Bacteria</taxon>
        <taxon>Bacillati</taxon>
        <taxon>Actinomycetota</taxon>
        <taxon>Actinomycetes</taxon>
        <taxon>Pseudonocardiales</taxon>
        <taxon>Pseudonocardiaceae</taxon>
        <taxon>Kibdelosporangium</taxon>
    </lineage>
</organism>
<proteinExistence type="predicted"/>
<dbReference type="EMBL" id="FWXV01000002">
    <property type="protein sequence ID" value="SMC88422.1"/>
    <property type="molecule type" value="Genomic_DNA"/>
</dbReference>
<dbReference type="Proteomes" id="UP000192674">
    <property type="component" value="Unassembled WGS sequence"/>
</dbReference>
<protein>
    <submittedName>
        <fullName evidence="2">Uncharacterized protein</fullName>
    </submittedName>
</protein>
<evidence type="ECO:0000313" key="2">
    <source>
        <dbReference type="EMBL" id="SMC88422.1"/>
    </source>
</evidence>
<evidence type="ECO:0000256" key="1">
    <source>
        <dbReference type="SAM" id="MobiDB-lite"/>
    </source>
</evidence>
<dbReference type="AlphaFoldDB" id="A0A1W2CU72"/>
<accession>A0A1W2CU72</accession>